<evidence type="ECO:0000259" key="1">
    <source>
        <dbReference type="Pfam" id="PF18540"/>
    </source>
</evidence>
<evidence type="ECO:0000313" key="2">
    <source>
        <dbReference type="EMBL" id="QIL48184.1"/>
    </source>
</evidence>
<dbReference type="InterPro" id="IPR040491">
    <property type="entry name" value="DUF5626"/>
</dbReference>
<name>A0A6G8ASZ2_9ENTE</name>
<dbReference type="AlphaFoldDB" id="A0A6G8ASZ2"/>
<accession>A0A6G8ASZ2</accession>
<proteinExistence type="predicted"/>
<gene>
    <name evidence="2" type="ORF">G7082_06615</name>
</gene>
<protein>
    <submittedName>
        <fullName evidence="2">DUF5626 family protein</fullName>
    </submittedName>
</protein>
<keyword evidence="3" id="KW-1185">Reference proteome</keyword>
<dbReference type="EMBL" id="CP049887">
    <property type="protein sequence ID" value="QIL48184.1"/>
    <property type="molecule type" value="Genomic_DNA"/>
</dbReference>
<evidence type="ECO:0000313" key="3">
    <source>
        <dbReference type="Proteomes" id="UP000501747"/>
    </source>
</evidence>
<reference evidence="2 3" key="1">
    <citation type="submission" date="2020-03" db="EMBL/GenBank/DDBJ databases">
        <title>Vagococcus sp. nov., isolated from beetles.</title>
        <authorList>
            <person name="Hyun D.-W."/>
            <person name="Bae J.-W."/>
        </authorList>
    </citation>
    <scope>NUCLEOTIDE SEQUENCE [LARGE SCALE GENOMIC DNA]</scope>
    <source>
        <strain evidence="2 3">HDW17B</strain>
    </source>
</reference>
<organism evidence="2 3">
    <name type="scientific">Vagococcus hydrophili</name>
    <dbReference type="NCBI Taxonomy" id="2714947"/>
    <lineage>
        <taxon>Bacteria</taxon>
        <taxon>Bacillati</taxon>
        <taxon>Bacillota</taxon>
        <taxon>Bacilli</taxon>
        <taxon>Lactobacillales</taxon>
        <taxon>Enterococcaceae</taxon>
        <taxon>Vagococcus</taxon>
    </lineage>
</organism>
<dbReference type="RefSeq" id="WP_166034332.1">
    <property type="nucleotide sequence ID" value="NZ_CP049887.1"/>
</dbReference>
<sequence>MKKLVLSLSVFGGGFFLNGHDALASETKVNYDLDNHQLLETFTLEEQGEKVTITILDNSLFSRMPDKTYTVSKSKNNSWTISYKVNVKKNKITAAHSGQFTAIQGSFSNTSVKRHSDSLAIGKGVWKNRSYTSNVQVKTTVKNNSLVVE</sequence>
<feature type="domain" description="DUF5626" evidence="1">
    <location>
        <begin position="32"/>
        <end position="148"/>
    </location>
</feature>
<dbReference type="Proteomes" id="UP000501747">
    <property type="component" value="Chromosome"/>
</dbReference>
<dbReference type="Pfam" id="PF18540">
    <property type="entry name" value="DUF5626"/>
    <property type="match status" value="1"/>
</dbReference>
<dbReference type="KEGG" id="vhy:G7082_06615"/>